<dbReference type="PANTHER" id="PTHR14402:SF20">
    <property type="entry name" value="RECEPTOR-TRANSPORTING PROTEIN 2"/>
    <property type="match status" value="1"/>
</dbReference>
<dbReference type="GO" id="GO:0006612">
    <property type="term" value="P:protein targeting to membrane"/>
    <property type="evidence" value="ECO:0007669"/>
    <property type="project" value="TreeGrafter"/>
</dbReference>
<dbReference type="AlphaFoldDB" id="A0A3Q0RVG9"/>
<dbReference type="GO" id="GO:0051205">
    <property type="term" value="P:protein insertion into membrane"/>
    <property type="evidence" value="ECO:0007669"/>
    <property type="project" value="TreeGrafter"/>
</dbReference>
<dbReference type="GO" id="GO:0031849">
    <property type="term" value="F:olfactory receptor binding"/>
    <property type="evidence" value="ECO:0007669"/>
    <property type="project" value="TreeGrafter"/>
</dbReference>
<keyword evidence="3" id="KW-0479">Metal-binding</keyword>
<dbReference type="Proteomes" id="UP000261340">
    <property type="component" value="Unplaced"/>
</dbReference>
<dbReference type="OMA" id="RRCQDDN"/>
<evidence type="ECO:0000313" key="10">
    <source>
        <dbReference type="Proteomes" id="UP000261340"/>
    </source>
</evidence>
<dbReference type="GeneTree" id="ENSGT00940000164175"/>
<dbReference type="GO" id="GO:0016020">
    <property type="term" value="C:membrane"/>
    <property type="evidence" value="ECO:0007669"/>
    <property type="project" value="UniProtKB-SubCell"/>
</dbReference>
<keyword evidence="10" id="KW-1185">Reference proteome</keyword>
<keyword evidence="2" id="KW-0812">Transmembrane</keyword>
<name>A0A3Q0RVG9_AMPCI</name>
<evidence type="ECO:0000259" key="8">
    <source>
        <dbReference type="SMART" id="SM01328"/>
    </source>
</evidence>
<dbReference type="GO" id="GO:0008270">
    <property type="term" value="F:zinc ion binding"/>
    <property type="evidence" value="ECO:0007669"/>
    <property type="project" value="UniProtKB-KW"/>
</dbReference>
<dbReference type="Ensembl" id="ENSACIT00000014781.1">
    <property type="protein sequence ID" value="ENSACIP00000014397.1"/>
    <property type="gene ID" value="ENSACIG00000011207.1"/>
</dbReference>
<evidence type="ECO:0000256" key="7">
    <source>
        <dbReference type="ARBA" id="ARBA00023136"/>
    </source>
</evidence>
<protein>
    <recommendedName>
        <fullName evidence="8">3CxxC-type domain-containing protein</fullName>
    </recommendedName>
</protein>
<accession>A0A3Q0RVG9</accession>
<keyword evidence="6" id="KW-1133">Transmembrane helix</keyword>
<reference evidence="9" key="1">
    <citation type="submission" date="2025-08" db="UniProtKB">
        <authorList>
            <consortium name="Ensembl"/>
        </authorList>
    </citation>
    <scope>IDENTIFICATION</scope>
</reference>
<organism evidence="9 10">
    <name type="scientific">Amphilophus citrinellus</name>
    <name type="common">Midas cichlid</name>
    <name type="synonym">Cichlasoma citrinellum</name>
    <dbReference type="NCBI Taxonomy" id="61819"/>
    <lineage>
        <taxon>Eukaryota</taxon>
        <taxon>Metazoa</taxon>
        <taxon>Chordata</taxon>
        <taxon>Craniata</taxon>
        <taxon>Vertebrata</taxon>
        <taxon>Euteleostomi</taxon>
        <taxon>Actinopterygii</taxon>
        <taxon>Neopterygii</taxon>
        <taxon>Teleostei</taxon>
        <taxon>Neoteleostei</taxon>
        <taxon>Acanthomorphata</taxon>
        <taxon>Ovalentaria</taxon>
        <taxon>Cichlomorphae</taxon>
        <taxon>Cichliformes</taxon>
        <taxon>Cichlidae</taxon>
        <taxon>New World cichlids</taxon>
        <taxon>Cichlasomatinae</taxon>
        <taxon>Heroini</taxon>
        <taxon>Amphilophus</taxon>
    </lineage>
</organism>
<dbReference type="PANTHER" id="PTHR14402">
    <property type="entry name" value="RECEPTOR TRANSPORTING PROTEIN"/>
    <property type="match status" value="1"/>
</dbReference>
<evidence type="ECO:0000256" key="2">
    <source>
        <dbReference type="ARBA" id="ARBA00022692"/>
    </source>
</evidence>
<keyword evidence="4" id="KW-0863">Zinc-finger</keyword>
<evidence type="ECO:0000313" key="9">
    <source>
        <dbReference type="Ensembl" id="ENSACIP00000014397.1"/>
    </source>
</evidence>
<proteinExistence type="predicted"/>
<dbReference type="STRING" id="61819.ENSACIP00000014397"/>
<dbReference type="Pfam" id="PF13695">
    <property type="entry name" value="Zn_ribbon_3CxxC"/>
    <property type="match status" value="1"/>
</dbReference>
<dbReference type="SMART" id="SM01328">
    <property type="entry name" value="zf-3CxxC"/>
    <property type="match status" value="1"/>
</dbReference>
<evidence type="ECO:0000256" key="6">
    <source>
        <dbReference type="ARBA" id="ARBA00022989"/>
    </source>
</evidence>
<dbReference type="InterPro" id="IPR026096">
    <property type="entry name" value="R-trans_p"/>
</dbReference>
<evidence type="ECO:0000256" key="5">
    <source>
        <dbReference type="ARBA" id="ARBA00022833"/>
    </source>
</evidence>
<evidence type="ECO:0000256" key="4">
    <source>
        <dbReference type="ARBA" id="ARBA00022771"/>
    </source>
</evidence>
<keyword evidence="5" id="KW-0862">Zinc</keyword>
<evidence type="ECO:0000256" key="3">
    <source>
        <dbReference type="ARBA" id="ARBA00022723"/>
    </source>
</evidence>
<reference evidence="9" key="2">
    <citation type="submission" date="2025-09" db="UniProtKB">
        <authorList>
            <consortium name="Ensembl"/>
        </authorList>
    </citation>
    <scope>IDENTIFICATION</scope>
</reference>
<dbReference type="InterPro" id="IPR027377">
    <property type="entry name" value="ZAR1/RTP1-5-like_Znf-3CxxC"/>
</dbReference>
<feature type="domain" description="3CxxC-type" evidence="8">
    <location>
        <begin position="47"/>
        <end position="157"/>
    </location>
</feature>
<comment type="subcellular location">
    <subcellularLocation>
        <location evidence="1">Membrane</location>
        <topology evidence="1">Single-pass membrane protein</topology>
    </subcellularLocation>
</comment>
<keyword evidence="7" id="KW-0472">Membrane</keyword>
<sequence length="167" mass="19159">MHTFKELVYGDSGLGCGDPWALSFSYKQTDKLSKKDSKRGLKVFFHCAYANFQCASCRRTWPSVRVVLLFRYRLRGGKGTVIMRPFGQACRRCQDDNFHLPGFYKEEVKQALLRLFTEIRKNCYGEEDDSGESSGLGTTKVRSKPHERTLCEACHMGFCSQDDQDDK</sequence>
<evidence type="ECO:0000256" key="1">
    <source>
        <dbReference type="ARBA" id="ARBA00004167"/>
    </source>
</evidence>